<evidence type="ECO:0000256" key="1">
    <source>
        <dbReference type="SAM" id="Phobius"/>
    </source>
</evidence>
<name>A0A495JXK0_WILMA</name>
<proteinExistence type="predicted"/>
<protein>
    <submittedName>
        <fullName evidence="2">Uncharacterized protein</fullName>
    </submittedName>
</protein>
<feature type="transmembrane region" description="Helical" evidence="1">
    <location>
        <begin position="101"/>
        <end position="122"/>
    </location>
</feature>
<evidence type="ECO:0000313" key="2">
    <source>
        <dbReference type="EMBL" id="RKR93680.1"/>
    </source>
</evidence>
<dbReference type="AlphaFoldDB" id="A0A495JXK0"/>
<sequence length="211" mass="23197">MKDHHPDTFTSSAQSSDTVIAVTELVQLKRPVPRWWRIWQGPVLGILAAVTCAVVLWAAVTPVAILFYVLIAMWAFVAIGIAWLVFAVVGWLRYRTVRRSLIAPVLVVTTAVLVVFSVPFHVGFALSKNRLTELAATCQSSGADNRAGVYAIRRVIALSDSGCMFYTDGGFMDKVGVVYLPGGPTDAFRARFESIELSHVSGDWYRFSAGW</sequence>
<keyword evidence="1" id="KW-0472">Membrane</keyword>
<keyword evidence="1" id="KW-1133">Transmembrane helix</keyword>
<dbReference type="Proteomes" id="UP000274762">
    <property type="component" value="Unassembled WGS sequence"/>
</dbReference>
<accession>A0A495JXK0</accession>
<comment type="caution">
    <text evidence="2">The sequence shown here is derived from an EMBL/GenBank/DDBJ whole genome shotgun (WGS) entry which is preliminary data.</text>
</comment>
<feature type="transmembrane region" description="Helical" evidence="1">
    <location>
        <begin position="38"/>
        <end position="59"/>
    </location>
</feature>
<gene>
    <name evidence="2" type="ORF">DFJ75_0465</name>
</gene>
<organism evidence="2 3">
    <name type="scientific">Williamsia marianensis</name>
    <dbReference type="NCBI Taxonomy" id="85044"/>
    <lineage>
        <taxon>Bacteria</taxon>
        <taxon>Bacillati</taxon>
        <taxon>Actinomycetota</taxon>
        <taxon>Actinomycetes</taxon>
        <taxon>Mycobacteriales</taxon>
        <taxon>Nocardiaceae</taxon>
        <taxon>Williamsia</taxon>
    </lineage>
</organism>
<evidence type="ECO:0000313" key="3">
    <source>
        <dbReference type="Proteomes" id="UP000274762"/>
    </source>
</evidence>
<reference evidence="2 3" key="1">
    <citation type="submission" date="2018-10" db="EMBL/GenBank/DDBJ databases">
        <title>Sequencing the genomes of 1000 actinobacteria strains.</title>
        <authorList>
            <person name="Klenk H.-P."/>
        </authorList>
    </citation>
    <scope>NUCLEOTIDE SEQUENCE [LARGE SCALE GENOMIC DNA]</scope>
    <source>
        <strain evidence="2 3">DSM 44343</strain>
    </source>
</reference>
<dbReference type="EMBL" id="RBKV01000001">
    <property type="protein sequence ID" value="RKR93680.1"/>
    <property type="molecule type" value="Genomic_DNA"/>
</dbReference>
<feature type="transmembrane region" description="Helical" evidence="1">
    <location>
        <begin position="65"/>
        <end position="89"/>
    </location>
</feature>
<keyword evidence="1" id="KW-0812">Transmembrane</keyword>